<feature type="domain" description="Enoyl reductase (ER)" evidence="6">
    <location>
        <begin position="42"/>
        <end position="371"/>
    </location>
</feature>
<evidence type="ECO:0000256" key="4">
    <source>
        <dbReference type="RuleBase" id="RU361277"/>
    </source>
</evidence>
<dbReference type="PANTHER" id="PTHR43401:SF2">
    <property type="entry name" value="L-THREONINE 3-DEHYDROGENASE"/>
    <property type="match status" value="1"/>
</dbReference>
<protein>
    <submittedName>
        <fullName evidence="7">Alcohol dehydrogenase catalytic domain-containing protein</fullName>
    </submittedName>
</protein>
<dbReference type="Pfam" id="PF08240">
    <property type="entry name" value="ADH_N"/>
    <property type="match status" value="1"/>
</dbReference>
<dbReference type="GO" id="GO:0008270">
    <property type="term" value="F:zinc ion binding"/>
    <property type="evidence" value="ECO:0007669"/>
    <property type="project" value="InterPro"/>
</dbReference>
<keyword evidence="3" id="KW-0560">Oxidoreductase</keyword>
<dbReference type="InterPro" id="IPR013149">
    <property type="entry name" value="ADH-like_C"/>
</dbReference>
<gene>
    <name evidence="7" type="ORF">HUG15_13850</name>
</gene>
<evidence type="ECO:0000313" key="7">
    <source>
        <dbReference type="EMBL" id="QQK76538.1"/>
    </source>
</evidence>
<keyword evidence="1 4" id="KW-0479">Metal-binding</keyword>
<dbReference type="RefSeq" id="WP_200123667.1">
    <property type="nucleotide sequence ID" value="NZ_CP054705.1"/>
</dbReference>
<dbReference type="Gene3D" id="3.40.50.720">
    <property type="entry name" value="NAD(P)-binding Rossmann-like Domain"/>
    <property type="match status" value="1"/>
</dbReference>
<keyword evidence="5" id="KW-0812">Transmembrane</keyword>
<dbReference type="InterPro" id="IPR036291">
    <property type="entry name" value="NAD(P)-bd_dom_sf"/>
</dbReference>
<evidence type="ECO:0000313" key="8">
    <source>
        <dbReference type="Proteomes" id="UP000595823"/>
    </source>
</evidence>
<dbReference type="InterPro" id="IPR011032">
    <property type="entry name" value="GroES-like_sf"/>
</dbReference>
<evidence type="ECO:0000256" key="2">
    <source>
        <dbReference type="ARBA" id="ARBA00022833"/>
    </source>
</evidence>
<dbReference type="KEGG" id="scia:HUG15_13850"/>
<dbReference type="GO" id="GO:0016491">
    <property type="term" value="F:oxidoreductase activity"/>
    <property type="evidence" value="ECO:0007669"/>
    <property type="project" value="UniProtKB-KW"/>
</dbReference>
<sequence length="373" mass="40632">MLMVGCLWIDKKVAAIIVYFLGPIFLSKGGFLLKALYKKSEEAYNMALENSEDLIPEDDEVIVKVEAAGICGTDLKMYQGKYYKYNLPIILGHEFSGYITSIGKDVKNLSKGSKVTGQPAASNCGQCNMCIIGKTNICSKKNRLGFEQNGAFADYVKLNQRQIHVLPDEVDILSGALIEPLAVVVHAFRKIKISPSNVIHVIGSGAIGLIAMLVGKANGAFVSISGLSRDHEKLSLASKLGADLVVEADNEGSDDVIMQHTQGNGADIVLECTGTAAGVNTGLELCKASGQYVQVGTWSESLNVDFMKIAYKEIQVMGSYSHTKIDWLDSIKLIQKKKINVYPLIQDIYSLTDWKKAFKKAETGEKVKVVLKP</sequence>
<comment type="similarity">
    <text evidence="4">Belongs to the zinc-containing alcohol dehydrogenase family.</text>
</comment>
<evidence type="ECO:0000256" key="1">
    <source>
        <dbReference type="ARBA" id="ARBA00022723"/>
    </source>
</evidence>
<name>A0A7T6Z495_9BACI</name>
<dbReference type="Proteomes" id="UP000595823">
    <property type="component" value="Chromosome"/>
</dbReference>
<feature type="transmembrane region" description="Helical" evidence="5">
    <location>
        <begin position="13"/>
        <end position="37"/>
    </location>
</feature>
<dbReference type="AlphaFoldDB" id="A0A7T6Z495"/>
<dbReference type="InterPro" id="IPR050129">
    <property type="entry name" value="Zn_alcohol_dh"/>
</dbReference>
<proteinExistence type="inferred from homology"/>
<dbReference type="InterPro" id="IPR020843">
    <property type="entry name" value="ER"/>
</dbReference>
<dbReference type="InterPro" id="IPR002328">
    <property type="entry name" value="ADH_Zn_CS"/>
</dbReference>
<comment type="cofactor">
    <cofactor evidence="4">
        <name>Zn(2+)</name>
        <dbReference type="ChEBI" id="CHEBI:29105"/>
    </cofactor>
</comment>
<keyword evidence="5" id="KW-1133">Transmembrane helix</keyword>
<keyword evidence="5" id="KW-0472">Membrane</keyword>
<evidence type="ECO:0000256" key="3">
    <source>
        <dbReference type="ARBA" id="ARBA00023002"/>
    </source>
</evidence>
<dbReference type="EMBL" id="CP054705">
    <property type="protein sequence ID" value="QQK76538.1"/>
    <property type="molecule type" value="Genomic_DNA"/>
</dbReference>
<keyword evidence="2 4" id="KW-0862">Zinc</keyword>
<dbReference type="SUPFAM" id="SSF51735">
    <property type="entry name" value="NAD(P)-binding Rossmann-fold domains"/>
    <property type="match status" value="1"/>
</dbReference>
<dbReference type="Pfam" id="PF00107">
    <property type="entry name" value="ADH_zinc_N"/>
    <property type="match status" value="1"/>
</dbReference>
<dbReference type="PROSITE" id="PS00059">
    <property type="entry name" value="ADH_ZINC"/>
    <property type="match status" value="1"/>
</dbReference>
<dbReference type="SMART" id="SM00829">
    <property type="entry name" value="PKS_ER"/>
    <property type="match status" value="1"/>
</dbReference>
<feature type="transmembrane region" description="Helical" evidence="5">
    <location>
        <begin position="198"/>
        <end position="215"/>
    </location>
</feature>
<dbReference type="Gene3D" id="3.90.180.10">
    <property type="entry name" value="Medium-chain alcohol dehydrogenases, catalytic domain"/>
    <property type="match status" value="1"/>
</dbReference>
<dbReference type="InterPro" id="IPR013154">
    <property type="entry name" value="ADH-like_N"/>
</dbReference>
<dbReference type="PANTHER" id="PTHR43401">
    <property type="entry name" value="L-THREONINE 3-DEHYDROGENASE"/>
    <property type="match status" value="1"/>
</dbReference>
<evidence type="ECO:0000256" key="5">
    <source>
        <dbReference type="SAM" id="Phobius"/>
    </source>
</evidence>
<keyword evidence="8" id="KW-1185">Reference proteome</keyword>
<dbReference type="SUPFAM" id="SSF50129">
    <property type="entry name" value="GroES-like"/>
    <property type="match status" value="1"/>
</dbReference>
<accession>A0A7T6Z495</accession>
<organism evidence="7 8">
    <name type="scientific">Salicibibacter cibarius</name>
    <dbReference type="NCBI Taxonomy" id="2743000"/>
    <lineage>
        <taxon>Bacteria</taxon>
        <taxon>Bacillati</taxon>
        <taxon>Bacillota</taxon>
        <taxon>Bacilli</taxon>
        <taxon>Bacillales</taxon>
        <taxon>Bacillaceae</taxon>
        <taxon>Salicibibacter</taxon>
    </lineage>
</organism>
<reference evidence="7 8" key="1">
    <citation type="submission" date="2020-06" db="EMBL/GenBank/DDBJ databases">
        <title>Genomic analysis of Salicibibacter sp. NKC5-3.</title>
        <authorList>
            <person name="Oh Y.J."/>
        </authorList>
    </citation>
    <scope>NUCLEOTIDE SEQUENCE [LARGE SCALE GENOMIC DNA]</scope>
    <source>
        <strain evidence="7 8">NKC5-3</strain>
    </source>
</reference>
<evidence type="ECO:0000259" key="6">
    <source>
        <dbReference type="SMART" id="SM00829"/>
    </source>
</evidence>